<feature type="transmembrane region" description="Helical" evidence="5">
    <location>
        <begin position="296"/>
        <end position="314"/>
    </location>
</feature>
<evidence type="ECO:0000256" key="1">
    <source>
        <dbReference type="ARBA" id="ARBA00004141"/>
    </source>
</evidence>
<protein>
    <submittedName>
        <fullName evidence="7">O-antigen ligase family protein</fullName>
    </submittedName>
</protein>
<keyword evidence="8" id="KW-1185">Reference proteome</keyword>
<feature type="transmembrane region" description="Helical" evidence="5">
    <location>
        <begin position="123"/>
        <end position="141"/>
    </location>
</feature>
<feature type="transmembrane region" description="Helical" evidence="5">
    <location>
        <begin position="455"/>
        <end position="474"/>
    </location>
</feature>
<sequence>MSFIRENKNYLVLLLVMLGLGIFMIDQLDVSIKIMTVGVMFYTFFLLGIISIKPLMIQNKWWENIFYIFILSAFFGPALLNYNIGPFSLFPFRILFPLIVLIMLYLYFKDLVFTWNQLYTKKVLLLFVFWLTYALTSLIWVKSLSQGVMDLIFLLMGIGIIVFMVSFANKQKKINTIYSIWMVSFLLILGMGVINHFFHIHLPISRISTANPIYSYIPTSVFVNENDFASFISLSIFFVLSAILYYRSKFIKFIGLMLILISIYMLDITSSRANILAVFIGLGFWFVFLTETKSKIKLIFWGALGSGITSLLFFEKVNAIFNAIYQLVLSLIVTSGSDETSTDIRLNLLKNSFIFLENTLGFGVGTGNSEFFMKNYGVYPTGNIVNVHNWWVEILVNYGVVIFTLYCLIYLYLVKELFIINKDISEQSQLKLVSVSLLLAMVVFPLSSVSPSSQIALNYFWVLYGFVIAFINYYRVNNQEELK</sequence>
<accession>A0ABS2ZMU4</accession>
<keyword evidence="2 5" id="KW-0812">Transmembrane</keyword>
<feature type="transmembrane region" description="Helical" evidence="5">
    <location>
        <begin position="31"/>
        <end position="52"/>
    </location>
</feature>
<evidence type="ECO:0000259" key="6">
    <source>
        <dbReference type="Pfam" id="PF04932"/>
    </source>
</evidence>
<dbReference type="PANTHER" id="PTHR37422">
    <property type="entry name" value="TEICHURONIC ACID BIOSYNTHESIS PROTEIN TUAE"/>
    <property type="match status" value="1"/>
</dbReference>
<feature type="transmembrane region" description="Helical" evidence="5">
    <location>
        <begin position="147"/>
        <end position="168"/>
    </location>
</feature>
<keyword evidence="7" id="KW-0436">Ligase</keyword>
<feature type="transmembrane region" description="Helical" evidence="5">
    <location>
        <begin position="64"/>
        <end position="84"/>
    </location>
</feature>
<keyword evidence="3 5" id="KW-1133">Transmembrane helix</keyword>
<dbReference type="InterPro" id="IPR051533">
    <property type="entry name" value="WaaL-like"/>
</dbReference>
<evidence type="ECO:0000313" key="7">
    <source>
        <dbReference type="EMBL" id="MBN3554190.1"/>
    </source>
</evidence>
<organism evidence="7 8">
    <name type="scientific">Fictibacillus nanhaiensis</name>
    <dbReference type="NCBI Taxonomy" id="742169"/>
    <lineage>
        <taxon>Bacteria</taxon>
        <taxon>Bacillati</taxon>
        <taxon>Bacillota</taxon>
        <taxon>Bacilli</taxon>
        <taxon>Bacillales</taxon>
        <taxon>Fictibacillaceae</taxon>
        <taxon>Fictibacillus</taxon>
    </lineage>
</organism>
<feature type="domain" description="O-antigen ligase-related" evidence="6">
    <location>
        <begin position="258"/>
        <end position="406"/>
    </location>
</feature>
<dbReference type="RefSeq" id="WP_205725234.1">
    <property type="nucleotide sequence ID" value="NZ_JAFHKR010000038.1"/>
</dbReference>
<reference evidence="7 8" key="1">
    <citation type="submission" date="2021-01" db="EMBL/GenBank/DDBJ databases">
        <title>Genome Sequencing of Type Strains.</title>
        <authorList>
            <person name="Lemaire J.F."/>
            <person name="Inderbitzin P."/>
            <person name="Collins S.B."/>
            <person name="Wespe N."/>
            <person name="Knight-Connoni V."/>
        </authorList>
    </citation>
    <scope>NUCLEOTIDE SEQUENCE [LARGE SCALE GENOMIC DNA]</scope>
    <source>
        <strain evidence="7 8">DSM 23009</strain>
    </source>
</reference>
<comment type="subcellular location">
    <subcellularLocation>
        <location evidence="1">Membrane</location>
        <topology evidence="1">Multi-pass membrane protein</topology>
    </subcellularLocation>
</comment>
<feature type="transmembrane region" description="Helical" evidence="5">
    <location>
        <begin position="228"/>
        <end position="245"/>
    </location>
</feature>
<name>A0ABS2ZMU4_9BACL</name>
<comment type="caution">
    <text evidence="7">The sequence shown here is derived from an EMBL/GenBank/DDBJ whole genome shotgun (WGS) entry which is preliminary data.</text>
</comment>
<dbReference type="PANTHER" id="PTHR37422:SF23">
    <property type="entry name" value="TEICHURONIC ACID BIOSYNTHESIS PROTEIN TUAE"/>
    <property type="match status" value="1"/>
</dbReference>
<dbReference type="EMBL" id="JAFHKR010000038">
    <property type="protein sequence ID" value="MBN3554190.1"/>
    <property type="molecule type" value="Genomic_DNA"/>
</dbReference>
<evidence type="ECO:0000256" key="5">
    <source>
        <dbReference type="SAM" id="Phobius"/>
    </source>
</evidence>
<dbReference type="GO" id="GO:0016874">
    <property type="term" value="F:ligase activity"/>
    <property type="evidence" value="ECO:0007669"/>
    <property type="project" value="UniProtKB-KW"/>
</dbReference>
<dbReference type="Proteomes" id="UP001296923">
    <property type="component" value="Unassembled WGS sequence"/>
</dbReference>
<feature type="transmembrane region" description="Helical" evidence="5">
    <location>
        <begin position="90"/>
        <end position="108"/>
    </location>
</feature>
<feature type="transmembrane region" description="Helical" evidence="5">
    <location>
        <begin position="9"/>
        <end position="25"/>
    </location>
</feature>
<keyword evidence="4 5" id="KW-0472">Membrane</keyword>
<evidence type="ECO:0000313" key="8">
    <source>
        <dbReference type="Proteomes" id="UP001296923"/>
    </source>
</evidence>
<gene>
    <name evidence="7" type="ORF">JYA63_07945</name>
</gene>
<feature type="transmembrane region" description="Helical" evidence="5">
    <location>
        <begin position="250"/>
        <end position="266"/>
    </location>
</feature>
<dbReference type="Pfam" id="PF04932">
    <property type="entry name" value="Wzy_C"/>
    <property type="match status" value="1"/>
</dbReference>
<feature type="transmembrane region" description="Helical" evidence="5">
    <location>
        <begin position="180"/>
        <end position="198"/>
    </location>
</feature>
<feature type="transmembrane region" description="Helical" evidence="5">
    <location>
        <begin position="432"/>
        <end position="449"/>
    </location>
</feature>
<feature type="transmembrane region" description="Helical" evidence="5">
    <location>
        <begin position="272"/>
        <end position="289"/>
    </location>
</feature>
<evidence type="ECO:0000256" key="3">
    <source>
        <dbReference type="ARBA" id="ARBA00022989"/>
    </source>
</evidence>
<proteinExistence type="predicted"/>
<feature type="transmembrane region" description="Helical" evidence="5">
    <location>
        <begin position="390"/>
        <end position="412"/>
    </location>
</feature>
<dbReference type="InterPro" id="IPR007016">
    <property type="entry name" value="O-antigen_ligase-rel_domated"/>
</dbReference>
<evidence type="ECO:0000256" key="4">
    <source>
        <dbReference type="ARBA" id="ARBA00023136"/>
    </source>
</evidence>
<evidence type="ECO:0000256" key="2">
    <source>
        <dbReference type="ARBA" id="ARBA00022692"/>
    </source>
</evidence>